<keyword evidence="3" id="KW-0540">Nuclease</keyword>
<dbReference type="GO" id="GO:0004527">
    <property type="term" value="F:exonuclease activity"/>
    <property type="evidence" value="ECO:0007669"/>
    <property type="project" value="UniProtKB-KW"/>
</dbReference>
<dbReference type="InterPro" id="IPR017482">
    <property type="entry name" value="Lambda-type_endonuclease"/>
</dbReference>
<feature type="region of interest" description="Disordered" evidence="1">
    <location>
        <begin position="188"/>
        <end position="211"/>
    </location>
</feature>
<name>A0A8S5QVG7_9CAUD</name>
<dbReference type="InterPro" id="IPR011335">
    <property type="entry name" value="Restrct_endonuc-II-like"/>
</dbReference>
<sequence>MDNFLVNRRQGIGGSDIAAILGVSKFKTALEVYLSKTTEQPEQQGEHLYWGHALENPIIDRFIQDTGALVIRQPEMRRHPQHQWAIANADALITDSAGNPQAILEIKTSSAFKSREWGADDTDEVPIEYIAQVQWYMWIYDVQEAYLAALIGGNQYRQYHITRDDELIAMLAEKAQAFWQNHVIPRIPPEPQDGEDAQKLYPHDNGDTAEADSDTLTAYAELRELKAQEKELKAQIAAREDLLKIKIGSYSAMQANGNTLFTWKAQSSSRFDSSAFKNAHPDLYQQYTKTSETRVLRLK</sequence>
<dbReference type="InterPro" id="IPR051703">
    <property type="entry name" value="NF-kappa-B_Signaling_Reg"/>
</dbReference>
<dbReference type="PANTHER" id="PTHR46609:SF6">
    <property type="entry name" value="EXONUCLEASE, PHAGE-TYPE_RECB, C-TERMINAL DOMAIN-CONTAINING PROTEIN-RELATED"/>
    <property type="match status" value="1"/>
</dbReference>
<protein>
    <submittedName>
        <fullName evidence="3">Exonuclease</fullName>
    </submittedName>
</protein>
<proteinExistence type="predicted"/>
<feature type="domain" description="YqaJ viral recombinase" evidence="2">
    <location>
        <begin position="4"/>
        <end position="139"/>
    </location>
</feature>
<keyword evidence="3" id="KW-0269">Exonuclease</keyword>
<dbReference type="NCBIfam" id="TIGR03033">
    <property type="entry name" value="phage_rel_nuc"/>
    <property type="match status" value="1"/>
</dbReference>
<reference evidence="3" key="1">
    <citation type="journal article" date="2021" name="Proc. Natl. Acad. Sci. U.S.A.">
        <title>A Catalog of Tens of Thousands of Viruses from Human Metagenomes Reveals Hidden Associations with Chronic Diseases.</title>
        <authorList>
            <person name="Tisza M.J."/>
            <person name="Buck C.B."/>
        </authorList>
    </citation>
    <scope>NUCLEOTIDE SEQUENCE</scope>
    <source>
        <strain evidence="3">CtTK08</strain>
    </source>
</reference>
<dbReference type="SUPFAM" id="SSF52980">
    <property type="entry name" value="Restriction endonuclease-like"/>
    <property type="match status" value="1"/>
</dbReference>
<evidence type="ECO:0000259" key="2">
    <source>
        <dbReference type="Pfam" id="PF09588"/>
    </source>
</evidence>
<dbReference type="InterPro" id="IPR011604">
    <property type="entry name" value="PDDEXK-like_dom_sf"/>
</dbReference>
<organism evidence="3">
    <name type="scientific">Myoviridae sp. ctTK08</name>
    <dbReference type="NCBI Taxonomy" id="2826656"/>
    <lineage>
        <taxon>Viruses</taxon>
        <taxon>Duplodnaviria</taxon>
        <taxon>Heunggongvirae</taxon>
        <taxon>Uroviricota</taxon>
        <taxon>Caudoviricetes</taxon>
    </lineage>
</organism>
<feature type="compositionally biased region" description="Basic and acidic residues" evidence="1">
    <location>
        <begin position="196"/>
        <end position="206"/>
    </location>
</feature>
<evidence type="ECO:0000256" key="1">
    <source>
        <dbReference type="SAM" id="MobiDB-lite"/>
    </source>
</evidence>
<dbReference type="Pfam" id="PF09588">
    <property type="entry name" value="YqaJ"/>
    <property type="match status" value="1"/>
</dbReference>
<accession>A0A8S5QVG7</accession>
<keyword evidence="3" id="KW-0378">Hydrolase</keyword>
<dbReference type="Gene3D" id="3.90.320.10">
    <property type="match status" value="1"/>
</dbReference>
<dbReference type="PANTHER" id="PTHR46609">
    <property type="entry name" value="EXONUCLEASE, PHAGE-TYPE/RECB, C-TERMINAL DOMAIN-CONTAINING PROTEIN"/>
    <property type="match status" value="1"/>
</dbReference>
<dbReference type="EMBL" id="BK015751">
    <property type="protein sequence ID" value="DAE23279.1"/>
    <property type="molecule type" value="Genomic_DNA"/>
</dbReference>
<evidence type="ECO:0000313" key="3">
    <source>
        <dbReference type="EMBL" id="DAE23279.1"/>
    </source>
</evidence>
<dbReference type="InterPro" id="IPR019080">
    <property type="entry name" value="YqaJ_viral_recombinase"/>
</dbReference>